<dbReference type="Proteomes" id="UP000199072">
    <property type="component" value="Unassembled WGS sequence"/>
</dbReference>
<keyword evidence="2" id="KW-0560">Oxidoreductase</keyword>
<proteinExistence type="inferred from homology"/>
<dbReference type="FunFam" id="3.40.50.720:FF:000084">
    <property type="entry name" value="Short-chain dehydrogenase reductase"/>
    <property type="match status" value="1"/>
</dbReference>
<dbReference type="InterPro" id="IPR020904">
    <property type="entry name" value="Sc_DH/Rdtase_CS"/>
</dbReference>
<evidence type="ECO:0000313" key="4">
    <source>
        <dbReference type="Proteomes" id="UP000199072"/>
    </source>
</evidence>
<dbReference type="AlphaFoldDB" id="A0A1G7EXN8"/>
<dbReference type="GO" id="GO:0016491">
    <property type="term" value="F:oxidoreductase activity"/>
    <property type="evidence" value="ECO:0007669"/>
    <property type="project" value="UniProtKB-KW"/>
</dbReference>
<dbReference type="Gene3D" id="3.40.50.720">
    <property type="entry name" value="NAD(P)-binding Rossmann-like Domain"/>
    <property type="match status" value="1"/>
</dbReference>
<dbReference type="SUPFAM" id="SSF51735">
    <property type="entry name" value="NAD(P)-binding Rossmann-fold domains"/>
    <property type="match status" value="1"/>
</dbReference>
<name>A0A1G7EXN8_9SPHI</name>
<dbReference type="PRINTS" id="PR00080">
    <property type="entry name" value="SDRFAMILY"/>
</dbReference>
<dbReference type="Pfam" id="PF13561">
    <property type="entry name" value="adh_short_C2"/>
    <property type="match status" value="1"/>
</dbReference>
<gene>
    <name evidence="3" type="ORF">SAMN05216464_108195</name>
</gene>
<dbReference type="PRINTS" id="PR00081">
    <property type="entry name" value="GDHRDH"/>
</dbReference>
<accession>A0A1G7EXN8</accession>
<evidence type="ECO:0000313" key="3">
    <source>
        <dbReference type="EMBL" id="SDE68145.1"/>
    </source>
</evidence>
<dbReference type="PANTHER" id="PTHR24321">
    <property type="entry name" value="DEHYDROGENASES, SHORT CHAIN"/>
    <property type="match status" value="1"/>
</dbReference>
<sequence length="276" mass="29645">MRLTSTTKYMLLSDKVVFLTGGTEGIGLECAKIYSAAGAKISIISNSTQSINDAQSKLYGDGILYLKADVSVAADIKQAIAETVAFFGRIDVIHNNAGISNPSKAVHDTTEEEWNALFDVNVKGVYNTTRFGIEELKKTRGNILNTGSLVGDIGQEIHAAYSATKGAISALTKSMALDYAPYGIRVNAVAPAGVWTPMLRVWSQQQPDAASIENYLDDIHALGYCPEGDVVADACLFLISEQARFITGCILPVTGGAELGYRRVINQTIQEKSDLI</sequence>
<protein>
    <submittedName>
        <fullName evidence="3">NAD(P)-dependent dehydrogenase, short-chain alcohol dehydrogenase family</fullName>
    </submittedName>
</protein>
<dbReference type="InterPro" id="IPR036291">
    <property type="entry name" value="NAD(P)-bd_dom_sf"/>
</dbReference>
<evidence type="ECO:0000256" key="1">
    <source>
        <dbReference type="ARBA" id="ARBA00006484"/>
    </source>
</evidence>
<dbReference type="EMBL" id="FNAI01000008">
    <property type="protein sequence ID" value="SDE68145.1"/>
    <property type="molecule type" value="Genomic_DNA"/>
</dbReference>
<dbReference type="STRING" id="1391627.SAMN05216464_108195"/>
<comment type="similarity">
    <text evidence="1">Belongs to the short-chain dehydrogenases/reductases (SDR) family.</text>
</comment>
<keyword evidence="4" id="KW-1185">Reference proteome</keyword>
<dbReference type="CDD" id="cd05233">
    <property type="entry name" value="SDR_c"/>
    <property type="match status" value="1"/>
</dbReference>
<organism evidence="3 4">
    <name type="scientific">Mucilaginibacter pineti</name>
    <dbReference type="NCBI Taxonomy" id="1391627"/>
    <lineage>
        <taxon>Bacteria</taxon>
        <taxon>Pseudomonadati</taxon>
        <taxon>Bacteroidota</taxon>
        <taxon>Sphingobacteriia</taxon>
        <taxon>Sphingobacteriales</taxon>
        <taxon>Sphingobacteriaceae</taxon>
        <taxon>Mucilaginibacter</taxon>
    </lineage>
</organism>
<dbReference type="InterPro" id="IPR002347">
    <property type="entry name" value="SDR_fam"/>
</dbReference>
<dbReference type="PROSITE" id="PS00061">
    <property type="entry name" value="ADH_SHORT"/>
    <property type="match status" value="1"/>
</dbReference>
<evidence type="ECO:0000256" key="2">
    <source>
        <dbReference type="ARBA" id="ARBA00023002"/>
    </source>
</evidence>
<dbReference type="PANTHER" id="PTHR24321:SF8">
    <property type="entry name" value="ESTRADIOL 17-BETA-DEHYDROGENASE 8-RELATED"/>
    <property type="match status" value="1"/>
</dbReference>
<reference evidence="3 4" key="1">
    <citation type="submission" date="2016-10" db="EMBL/GenBank/DDBJ databases">
        <authorList>
            <person name="de Groot N.N."/>
        </authorList>
    </citation>
    <scope>NUCLEOTIDE SEQUENCE [LARGE SCALE GENOMIC DNA]</scope>
    <source>
        <strain evidence="3 4">47C3B</strain>
    </source>
</reference>